<dbReference type="SMART" id="SM00516">
    <property type="entry name" value="SEC14"/>
    <property type="match status" value="1"/>
</dbReference>
<dbReference type="Proteomes" id="UP001168821">
    <property type="component" value="Unassembled WGS sequence"/>
</dbReference>
<dbReference type="Pfam" id="PF00650">
    <property type="entry name" value="CRAL_TRIO"/>
    <property type="match status" value="1"/>
</dbReference>
<dbReference type="SMART" id="SM01100">
    <property type="entry name" value="CRAL_TRIO_N"/>
    <property type="match status" value="1"/>
</dbReference>
<gene>
    <name evidence="3" type="ORF">Zmor_006912</name>
</gene>
<feature type="region of interest" description="Disordered" evidence="1">
    <location>
        <begin position="314"/>
        <end position="333"/>
    </location>
</feature>
<accession>A0AA38MLS6</accession>
<evidence type="ECO:0000313" key="3">
    <source>
        <dbReference type="EMBL" id="KAJ3662570.1"/>
    </source>
</evidence>
<dbReference type="PANTHER" id="PTHR10174:SF120">
    <property type="entry name" value="CELLULAR RETINALDEHYDE BINDING PROTEIN"/>
    <property type="match status" value="1"/>
</dbReference>
<dbReference type="CDD" id="cd00170">
    <property type="entry name" value="SEC14"/>
    <property type="match status" value="1"/>
</dbReference>
<dbReference type="Gene3D" id="3.40.525.10">
    <property type="entry name" value="CRAL-TRIO lipid binding domain"/>
    <property type="match status" value="1"/>
</dbReference>
<dbReference type="InterPro" id="IPR036273">
    <property type="entry name" value="CRAL/TRIO_N_dom_sf"/>
</dbReference>
<proteinExistence type="predicted"/>
<keyword evidence="4" id="KW-1185">Reference proteome</keyword>
<dbReference type="PROSITE" id="PS50191">
    <property type="entry name" value="CRAL_TRIO"/>
    <property type="match status" value="1"/>
</dbReference>
<reference evidence="3" key="1">
    <citation type="journal article" date="2023" name="G3 (Bethesda)">
        <title>Whole genome assemblies of Zophobas morio and Tenebrio molitor.</title>
        <authorList>
            <person name="Kaur S."/>
            <person name="Stinson S.A."/>
            <person name="diCenzo G.C."/>
        </authorList>
    </citation>
    <scope>NUCLEOTIDE SEQUENCE</scope>
    <source>
        <strain evidence="3">QUZm001</strain>
    </source>
</reference>
<evidence type="ECO:0000259" key="2">
    <source>
        <dbReference type="PROSITE" id="PS50191"/>
    </source>
</evidence>
<dbReference type="EMBL" id="JALNTZ010000002">
    <property type="protein sequence ID" value="KAJ3662570.1"/>
    <property type="molecule type" value="Genomic_DNA"/>
</dbReference>
<name>A0AA38MLS6_9CUCU</name>
<dbReference type="InterPro" id="IPR011074">
    <property type="entry name" value="CRAL/TRIO_N_dom"/>
</dbReference>
<comment type="caution">
    <text evidence="3">The sequence shown here is derived from an EMBL/GenBank/DDBJ whole genome shotgun (WGS) entry which is preliminary data.</text>
</comment>
<evidence type="ECO:0000256" key="1">
    <source>
        <dbReference type="SAM" id="MobiDB-lite"/>
    </source>
</evidence>
<protein>
    <recommendedName>
        <fullName evidence="2">CRAL-TRIO domain-containing protein</fullName>
    </recommendedName>
</protein>
<dbReference type="PANTHER" id="PTHR10174">
    <property type="entry name" value="ALPHA-TOCOPHEROL TRANSFER PROTEIN-RELATED"/>
    <property type="match status" value="1"/>
</dbReference>
<dbReference type="InterPro" id="IPR036865">
    <property type="entry name" value="CRAL-TRIO_dom_sf"/>
</dbReference>
<dbReference type="PRINTS" id="PR00180">
    <property type="entry name" value="CRETINALDHBP"/>
</dbReference>
<dbReference type="InterPro" id="IPR001251">
    <property type="entry name" value="CRAL-TRIO_dom"/>
</dbReference>
<dbReference type="GO" id="GO:0016020">
    <property type="term" value="C:membrane"/>
    <property type="evidence" value="ECO:0007669"/>
    <property type="project" value="TreeGrafter"/>
</dbReference>
<dbReference type="Gene3D" id="1.10.8.20">
    <property type="entry name" value="N-terminal domain of phosphatidylinositol transfer protein sec14p"/>
    <property type="match status" value="1"/>
</dbReference>
<feature type="domain" description="CRAL-TRIO" evidence="2">
    <location>
        <begin position="116"/>
        <end position="278"/>
    </location>
</feature>
<dbReference type="Gene3D" id="1.20.5.1200">
    <property type="entry name" value="Alpha-tocopherol transfer"/>
    <property type="match status" value="1"/>
</dbReference>
<sequence>MSTTHLIISNPWKDNQNNVLERKFKCEEKNDILDHILKIAVNELREDDNTRKQCLQHLREWIKKNQDIENCLTDDKFLLRFLRIKKYSIPMAEQTLLKYLNFRKRFKEFMYGLDYLKSTLIENGYIFVSPYRDSNGRRVIFYNVKKINPHKVTGVDVGLAHAITYETLLADEENQILGINHVADIEGLSPPFLTLWSVTDFATIVRWGEQSIPMRHKEIHVINFPSSFKYVYDFILSNIRNQKLKERITLHSSLSDLQNNVNKRCLPLEFGGVMPMKDMIDLWKKELAAKRDLLLSYDSMHLLSDRGILCRRNKSSQDDTGSLPGSFRKLEVD</sequence>
<organism evidence="3 4">
    <name type="scientific">Zophobas morio</name>
    <dbReference type="NCBI Taxonomy" id="2755281"/>
    <lineage>
        <taxon>Eukaryota</taxon>
        <taxon>Metazoa</taxon>
        <taxon>Ecdysozoa</taxon>
        <taxon>Arthropoda</taxon>
        <taxon>Hexapoda</taxon>
        <taxon>Insecta</taxon>
        <taxon>Pterygota</taxon>
        <taxon>Neoptera</taxon>
        <taxon>Endopterygota</taxon>
        <taxon>Coleoptera</taxon>
        <taxon>Polyphaga</taxon>
        <taxon>Cucujiformia</taxon>
        <taxon>Tenebrionidae</taxon>
        <taxon>Zophobas</taxon>
    </lineage>
</organism>
<dbReference type="SUPFAM" id="SSF46938">
    <property type="entry name" value="CRAL/TRIO N-terminal domain"/>
    <property type="match status" value="1"/>
</dbReference>
<dbReference type="GO" id="GO:1902936">
    <property type="term" value="F:phosphatidylinositol bisphosphate binding"/>
    <property type="evidence" value="ECO:0007669"/>
    <property type="project" value="TreeGrafter"/>
</dbReference>
<dbReference type="SUPFAM" id="SSF52087">
    <property type="entry name" value="CRAL/TRIO domain"/>
    <property type="match status" value="1"/>
</dbReference>
<dbReference type="AlphaFoldDB" id="A0AA38MLS6"/>
<evidence type="ECO:0000313" key="4">
    <source>
        <dbReference type="Proteomes" id="UP001168821"/>
    </source>
</evidence>